<protein>
    <submittedName>
        <fullName evidence="1">Uncharacterized protein</fullName>
    </submittedName>
</protein>
<organism evidence="1 2">
    <name type="scientific">Melastoma candidum</name>
    <dbReference type="NCBI Taxonomy" id="119954"/>
    <lineage>
        <taxon>Eukaryota</taxon>
        <taxon>Viridiplantae</taxon>
        <taxon>Streptophyta</taxon>
        <taxon>Embryophyta</taxon>
        <taxon>Tracheophyta</taxon>
        <taxon>Spermatophyta</taxon>
        <taxon>Magnoliopsida</taxon>
        <taxon>eudicotyledons</taxon>
        <taxon>Gunneridae</taxon>
        <taxon>Pentapetalae</taxon>
        <taxon>rosids</taxon>
        <taxon>malvids</taxon>
        <taxon>Myrtales</taxon>
        <taxon>Melastomataceae</taxon>
        <taxon>Melastomatoideae</taxon>
        <taxon>Melastomateae</taxon>
        <taxon>Melastoma</taxon>
    </lineage>
</organism>
<evidence type="ECO:0000313" key="2">
    <source>
        <dbReference type="Proteomes" id="UP001057402"/>
    </source>
</evidence>
<dbReference type="Proteomes" id="UP001057402">
    <property type="component" value="Chromosome 10"/>
</dbReference>
<proteinExistence type="predicted"/>
<name>A0ACB9ME37_9MYRT</name>
<accession>A0ACB9ME37</accession>
<comment type="caution">
    <text evidence="1">The sequence shown here is derived from an EMBL/GenBank/DDBJ whole genome shotgun (WGS) entry which is preliminary data.</text>
</comment>
<reference evidence="2" key="1">
    <citation type="journal article" date="2023" name="Front. Plant Sci.">
        <title>Chromosomal-level genome assembly of Melastoma candidum provides insights into trichome evolution.</title>
        <authorList>
            <person name="Zhong Y."/>
            <person name="Wu W."/>
            <person name="Sun C."/>
            <person name="Zou P."/>
            <person name="Liu Y."/>
            <person name="Dai S."/>
            <person name="Zhou R."/>
        </authorList>
    </citation>
    <scope>NUCLEOTIDE SEQUENCE [LARGE SCALE GENOMIC DNA]</scope>
</reference>
<sequence>MRHHDELLRSRRSTDPPLIEPFIESEAEGKQQVYLATGQEISAQADRITALPEQPVGVDFEQYVGYITLDPKAGRELFYYFVELPTDSSSKPLLLWLSGGHCAPQLAHTIITRSHSTPQLKINLKGITADIMEHCDFVRRNFSMICYEYQRQAENEHDPDIYNIYAPQMPHKLTAVYSDFDPCSDCYVNNYLNLPEVQAAFMSFQPAGLSAVTETGKIAQQLFFQL</sequence>
<keyword evidence="2" id="KW-1185">Reference proteome</keyword>
<dbReference type="EMBL" id="CM042889">
    <property type="protein sequence ID" value="KAI4321020.1"/>
    <property type="molecule type" value="Genomic_DNA"/>
</dbReference>
<gene>
    <name evidence="1" type="ORF">MLD38_034444</name>
</gene>
<evidence type="ECO:0000313" key="1">
    <source>
        <dbReference type="EMBL" id="KAI4321020.1"/>
    </source>
</evidence>